<organism evidence="1 2">
    <name type="scientific">Panagrolaimus sp. PS1159</name>
    <dbReference type="NCBI Taxonomy" id="55785"/>
    <lineage>
        <taxon>Eukaryota</taxon>
        <taxon>Metazoa</taxon>
        <taxon>Ecdysozoa</taxon>
        <taxon>Nematoda</taxon>
        <taxon>Chromadorea</taxon>
        <taxon>Rhabditida</taxon>
        <taxon>Tylenchina</taxon>
        <taxon>Panagrolaimomorpha</taxon>
        <taxon>Panagrolaimoidea</taxon>
        <taxon>Panagrolaimidae</taxon>
        <taxon>Panagrolaimus</taxon>
    </lineage>
</organism>
<dbReference type="Proteomes" id="UP000887580">
    <property type="component" value="Unplaced"/>
</dbReference>
<reference evidence="2" key="1">
    <citation type="submission" date="2022-11" db="UniProtKB">
        <authorList>
            <consortium name="WormBaseParasite"/>
        </authorList>
    </citation>
    <scope>IDENTIFICATION</scope>
</reference>
<evidence type="ECO:0000313" key="1">
    <source>
        <dbReference type="Proteomes" id="UP000887580"/>
    </source>
</evidence>
<dbReference type="WBParaSite" id="PS1159_v2.g11686.t1">
    <property type="protein sequence ID" value="PS1159_v2.g11686.t1"/>
    <property type="gene ID" value="PS1159_v2.g11686"/>
</dbReference>
<proteinExistence type="predicted"/>
<protein>
    <submittedName>
        <fullName evidence="2">Uncharacterized protein</fullName>
    </submittedName>
</protein>
<sequence length="124" mass="14410">MGEKSDKQKNVDNYFKSTTIDEKLEKLGISNTKNIFRGRRSLSPKNSLSNIRNSFIEATAMPDQFDDDWSSCEKNVSEEEKNVYPRRFLSPKMQYCKADLYSFSTVPVDQFDDNADWSSLEKNE</sequence>
<evidence type="ECO:0000313" key="2">
    <source>
        <dbReference type="WBParaSite" id="PS1159_v2.g11686.t1"/>
    </source>
</evidence>
<name>A0AC35EZK1_9BILA</name>
<accession>A0AC35EZK1</accession>